<dbReference type="GeneID" id="116416626"/>
<sequence length="152" mass="17862">MWKQFSLRGSFKWYDVLSELLTAYNSRKHRTIGMEPKDVTAANVELVMKKFAYEVVAAMQQQQKPKFKVNDKVRVNKAKNLFEKGYTANWSTEIFTISRVRRTKPVTYELRDLCDEPIVGCFDEQELSNTAHSDVYLVERVLKRRGEEVFVK</sequence>
<dbReference type="AlphaFoldDB" id="A0A7M7Q880"/>
<dbReference type="RefSeq" id="XP_031781452.1">
    <property type="nucleotide sequence ID" value="XM_031925592.1"/>
</dbReference>
<dbReference type="PANTHER" id="PTHR46585:SF1">
    <property type="entry name" value="CHROMO DOMAIN-CONTAINING PROTEIN"/>
    <property type="match status" value="1"/>
</dbReference>
<organism evidence="1 2">
    <name type="scientific">Nasonia vitripennis</name>
    <name type="common">Parasitic wasp</name>
    <dbReference type="NCBI Taxonomy" id="7425"/>
    <lineage>
        <taxon>Eukaryota</taxon>
        <taxon>Metazoa</taxon>
        <taxon>Ecdysozoa</taxon>
        <taxon>Arthropoda</taxon>
        <taxon>Hexapoda</taxon>
        <taxon>Insecta</taxon>
        <taxon>Pterygota</taxon>
        <taxon>Neoptera</taxon>
        <taxon>Endopterygota</taxon>
        <taxon>Hymenoptera</taxon>
        <taxon>Apocrita</taxon>
        <taxon>Proctotrupomorpha</taxon>
        <taxon>Chalcidoidea</taxon>
        <taxon>Pteromalidae</taxon>
        <taxon>Pteromalinae</taxon>
        <taxon>Nasonia</taxon>
    </lineage>
</organism>
<dbReference type="InParanoid" id="A0A7M7Q880"/>
<evidence type="ECO:0000313" key="1">
    <source>
        <dbReference type="EnsemblMetazoa" id="XP_031781452"/>
    </source>
</evidence>
<accession>A0A7M7Q880</accession>
<protein>
    <submittedName>
        <fullName evidence="1">Uncharacterized protein</fullName>
    </submittedName>
</protein>
<dbReference type="EnsemblMetazoa" id="XM_031925592">
    <property type="protein sequence ID" value="XP_031781452"/>
    <property type="gene ID" value="LOC116416626"/>
</dbReference>
<dbReference type="OrthoDB" id="7680611at2759"/>
<keyword evidence="2" id="KW-1185">Reference proteome</keyword>
<name>A0A7M7Q880_NASVI</name>
<dbReference type="Proteomes" id="UP000002358">
    <property type="component" value="Unassembled WGS sequence"/>
</dbReference>
<evidence type="ECO:0000313" key="2">
    <source>
        <dbReference type="Proteomes" id="UP000002358"/>
    </source>
</evidence>
<reference evidence="1" key="1">
    <citation type="submission" date="2021-01" db="UniProtKB">
        <authorList>
            <consortium name="EnsemblMetazoa"/>
        </authorList>
    </citation>
    <scope>IDENTIFICATION</scope>
</reference>
<dbReference type="PANTHER" id="PTHR46585">
    <property type="entry name" value="INTEGRASE CORE DOMAIN CONTAINING PROTEIN"/>
    <property type="match status" value="1"/>
</dbReference>
<dbReference type="KEGG" id="nvi:116416626"/>
<proteinExistence type="predicted"/>